<dbReference type="AlphaFoldDB" id="A0ABD2IM58"/>
<dbReference type="Proteomes" id="UP001620645">
    <property type="component" value="Unassembled WGS sequence"/>
</dbReference>
<feature type="region of interest" description="Disordered" evidence="2">
    <location>
        <begin position="1"/>
        <end position="20"/>
    </location>
</feature>
<feature type="region of interest" description="Disordered" evidence="2">
    <location>
        <begin position="71"/>
        <end position="109"/>
    </location>
</feature>
<dbReference type="EMBL" id="JBICCN010000312">
    <property type="protein sequence ID" value="KAL3078360.1"/>
    <property type="molecule type" value="Genomic_DNA"/>
</dbReference>
<comment type="caution">
    <text evidence="3">The sequence shown here is derived from an EMBL/GenBank/DDBJ whole genome shotgun (WGS) entry which is preliminary data.</text>
</comment>
<feature type="coiled-coil region" evidence="1">
    <location>
        <begin position="196"/>
        <end position="251"/>
    </location>
</feature>
<accession>A0ABD2IM58</accession>
<gene>
    <name evidence="3" type="ORF">niasHS_012021</name>
</gene>
<evidence type="ECO:0000313" key="3">
    <source>
        <dbReference type="EMBL" id="KAL3078360.1"/>
    </source>
</evidence>
<proteinExistence type="predicted"/>
<keyword evidence="4" id="KW-1185">Reference proteome</keyword>
<evidence type="ECO:0000313" key="4">
    <source>
        <dbReference type="Proteomes" id="UP001620645"/>
    </source>
</evidence>
<evidence type="ECO:0000256" key="1">
    <source>
        <dbReference type="SAM" id="Coils"/>
    </source>
</evidence>
<sequence>MSHHQQHFPPATFKSDRRLLSAPYQSRNAERMQRRIGHGMSEHSRKFTSDGNYFCTFEGSMEVAVEIEVKETTENEGTDEGNGTANSKQKMAQEKPKGQQREEEDLLSASSLSAGEFGHHQKHFAASPIKTDELRPLPQFRHSFRHNSSLSSAAVGSLRQLLRFDPCQCFDIGEFRVRMAAAQQKIENFCSLNLDNVKLKQENGQLRQKLDKSEHRIALLEASLLERNERLKEMLKENVFMRAQFKKVQNEFGMQTLNEVFNRRG</sequence>
<organism evidence="3 4">
    <name type="scientific">Heterodera schachtii</name>
    <name type="common">Sugarbeet cyst nematode worm</name>
    <name type="synonym">Tylenchus schachtii</name>
    <dbReference type="NCBI Taxonomy" id="97005"/>
    <lineage>
        <taxon>Eukaryota</taxon>
        <taxon>Metazoa</taxon>
        <taxon>Ecdysozoa</taxon>
        <taxon>Nematoda</taxon>
        <taxon>Chromadorea</taxon>
        <taxon>Rhabditida</taxon>
        <taxon>Tylenchina</taxon>
        <taxon>Tylenchomorpha</taxon>
        <taxon>Tylenchoidea</taxon>
        <taxon>Heteroderidae</taxon>
        <taxon>Heteroderinae</taxon>
        <taxon>Heterodera</taxon>
    </lineage>
</organism>
<reference evidence="3 4" key="1">
    <citation type="submission" date="2024-10" db="EMBL/GenBank/DDBJ databases">
        <authorList>
            <person name="Kim D."/>
        </authorList>
    </citation>
    <scope>NUCLEOTIDE SEQUENCE [LARGE SCALE GENOMIC DNA]</scope>
    <source>
        <strain evidence="3">Taebaek</strain>
    </source>
</reference>
<protein>
    <submittedName>
        <fullName evidence="3">Uncharacterized protein</fullName>
    </submittedName>
</protein>
<keyword evidence="1" id="KW-0175">Coiled coil</keyword>
<name>A0ABD2IM58_HETSC</name>
<feature type="compositionally biased region" description="Basic and acidic residues" evidence="2">
    <location>
        <begin position="91"/>
        <end position="101"/>
    </location>
</feature>
<evidence type="ECO:0000256" key="2">
    <source>
        <dbReference type="SAM" id="MobiDB-lite"/>
    </source>
</evidence>